<dbReference type="AlphaFoldDB" id="A0AAW1T4W9"/>
<comment type="caution">
    <text evidence="3">The sequence shown here is derived from an EMBL/GenBank/DDBJ whole genome shotgun (WGS) entry which is preliminary data.</text>
</comment>
<accession>A0AAW1T4W9</accession>
<dbReference type="EMBL" id="JALJOV010000377">
    <property type="protein sequence ID" value="KAK9864233.1"/>
    <property type="molecule type" value="Genomic_DNA"/>
</dbReference>
<feature type="region of interest" description="Disordered" evidence="1">
    <location>
        <begin position="129"/>
        <end position="175"/>
    </location>
</feature>
<proteinExistence type="predicted"/>
<feature type="region of interest" description="Disordered" evidence="1">
    <location>
        <begin position="28"/>
        <end position="72"/>
    </location>
</feature>
<dbReference type="SUPFAM" id="SSF57959">
    <property type="entry name" value="Leucine zipper domain"/>
    <property type="match status" value="1"/>
</dbReference>
<gene>
    <name evidence="3" type="ORF">WJX84_007413</name>
</gene>
<evidence type="ECO:0000313" key="4">
    <source>
        <dbReference type="Proteomes" id="UP001485043"/>
    </source>
</evidence>
<protein>
    <recommendedName>
        <fullName evidence="2">BZIP domain-containing protein</fullName>
    </recommendedName>
</protein>
<keyword evidence="4" id="KW-1185">Reference proteome</keyword>
<name>A0AAW1T4W9_9CHLO</name>
<dbReference type="Pfam" id="PF07716">
    <property type="entry name" value="bZIP_2"/>
    <property type="match status" value="1"/>
</dbReference>
<evidence type="ECO:0000256" key="1">
    <source>
        <dbReference type="SAM" id="MobiDB-lite"/>
    </source>
</evidence>
<evidence type="ECO:0000259" key="2">
    <source>
        <dbReference type="Pfam" id="PF07716"/>
    </source>
</evidence>
<dbReference type="Proteomes" id="UP001485043">
    <property type="component" value="Unassembled WGS sequence"/>
</dbReference>
<dbReference type="InterPro" id="IPR004827">
    <property type="entry name" value="bZIP"/>
</dbReference>
<dbReference type="GO" id="GO:0003700">
    <property type="term" value="F:DNA-binding transcription factor activity"/>
    <property type="evidence" value="ECO:0007669"/>
    <property type="project" value="InterPro"/>
</dbReference>
<sequence length="421" mass="46598">MNETLQSGLPQTLEVSFVARQQKALATISPAEADSQDPVSPQRMDPSEQQRRRGLSRKASQAYRQRKKARYSKLQQKIQDLESRLDSLQADRPLQQYEKLHSIEQTRESRAVEVRGEGFHRGQQARTNLLRPSSGRCPTRSLTMDARTSKSRTEQHLPISGSMSVMPPTDPQTGARQDCIGAHASREPQYLAGGTHGPENEAASVNPALMFEDQAAGGKGQMQTLVHLGQERGVDMLAQEKWQQHLQGLVPHPSWAAATPLPLAQLYMALGKGHTALEIPLPNMHPNKPVTMSQLATMSLADFAAFTAPYQAYLAYTSPFVRDPRTEMGKCFAATAAEALSRQTAAAAQLDMYQGLDWVDRCPNPFSVCPRSCGVIPLPACLGRDYLLYCYFLISPWHFATHCAWETIFLLKAEPAGTKMV</sequence>
<evidence type="ECO:0000313" key="3">
    <source>
        <dbReference type="EMBL" id="KAK9864233.1"/>
    </source>
</evidence>
<feature type="domain" description="BZIP" evidence="2">
    <location>
        <begin position="45"/>
        <end position="90"/>
    </location>
</feature>
<organism evidence="3 4">
    <name type="scientific">Apatococcus fuscideae</name>
    <dbReference type="NCBI Taxonomy" id="2026836"/>
    <lineage>
        <taxon>Eukaryota</taxon>
        <taxon>Viridiplantae</taxon>
        <taxon>Chlorophyta</taxon>
        <taxon>core chlorophytes</taxon>
        <taxon>Trebouxiophyceae</taxon>
        <taxon>Chlorellales</taxon>
        <taxon>Chlorellaceae</taxon>
        <taxon>Apatococcus</taxon>
    </lineage>
</organism>
<reference evidence="3 4" key="1">
    <citation type="journal article" date="2024" name="Nat. Commun.">
        <title>Phylogenomics reveals the evolutionary origins of lichenization in chlorophyte algae.</title>
        <authorList>
            <person name="Puginier C."/>
            <person name="Libourel C."/>
            <person name="Otte J."/>
            <person name="Skaloud P."/>
            <person name="Haon M."/>
            <person name="Grisel S."/>
            <person name="Petersen M."/>
            <person name="Berrin J.G."/>
            <person name="Delaux P.M."/>
            <person name="Dal Grande F."/>
            <person name="Keller J."/>
        </authorList>
    </citation>
    <scope>NUCLEOTIDE SEQUENCE [LARGE SCALE GENOMIC DNA]</scope>
    <source>
        <strain evidence="3 4">SAG 2523</strain>
    </source>
</reference>
<dbReference type="CDD" id="cd14686">
    <property type="entry name" value="bZIP"/>
    <property type="match status" value="1"/>
</dbReference>
<dbReference type="InterPro" id="IPR046347">
    <property type="entry name" value="bZIP_sf"/>
</dbReference>